<dbReference type="STRING" id="926569.ANT_25360"/>
<feature type="coiled-coil region" evidence="1">
    <location>
        <begin position="43"/>
        <end position="70"/>
    </location>
</feature>
<name>E8MZL4_ANATU</name>
<gene>
    <name evidence="2" type="ordered locus">ANT_25360</name>
</gene>
<dbReference type="Proteomes" id="UP000008922">
    <property type="component" value="Chromosome"/>
</dbReference>
<proteinExistence type="predicted"/>
<dbReference type="SUPFAM" id="SSF58113">
    <property type="entry name" value="Apolipoprotein A-I"/>
    <property type="match status" value="1"/>
</dbReference>
<dbReference type="HOGENOM" id="CLU_2010503_0_0_0"/>
<dbReference type="KEGG" id="atm:ANT_25360"/>
<keyword evidence="1" id="KW-0175">Coiled coil</keyword>
<sequence>MENPQETPSSSKSSWDEVASELSALGNSLAKAFSALWTRVESSEEARQVKEGLESALQQVEQALKEAAETPEAQEVKLHARNTLEHLRTAGEQTVQEVQPQIVEGLQKLNDELEHLIEQLRQK</sequence>
<reference evidence="2 3" key="1">
    <citation type="submission" date="2010-12" db="EMBL/GenBank/DDBJ databases">
        <title>Whole genome sequence of Anaerolinea thermophila UNI-1.</title>
        <authorList>
            <person name="Narita-Yamada S."/>
            <person name="Kishi E."/>
            <person name="Watanabe Y."/>
            <person name="Takasaki K."/>
            <person name="Ankai A."/>
            <person name="Oguchi A."/>
            <person name="Fukui S."/>
            <person name="Takahashi M."/>
            <person name="Yashiro I."/>
            <person name="Hosoyama A."/>
            <person name="Sekiguchi Y."/>
            <person name="Hanada S."/>
            <person name="Fujita N."/>
        </authorList>
    </citation>
    <scope>NUCLEOTIDE SEQUENCE [LARGE SCALE GENOMIC DNA]</scope>
    <source>
        <strain evidence="3">DSM 14523 / JCM 11388 / NBRC 100420 / UNI-1</strain>
    </source>
</reference>
<evidence type="ECO:0000313" key="2">
    <source>
        <dbReference type="EMBL" id="BAJ64562.1"/>
    </source>
</evidence>
<evidence type="ECO:0000313" key="3">
    <source>
        <dbReference type="Proteomes" id="UP000008922"/>
    </source>
</evidence>
<dbReference type="RefSeq" id="WP_013560917.1">
    <property type="nucleotide sequence ID" value="NC_014960.1"/>
</dbReference>
<keyword evidence="3" id="KW-1185">Reference proteome</keyword>
<organism evidence="2 3">
    <name type="scientific">Anaerolinea thermophila (strain DSM 14523 / JCM 11388 / NBRC 100420 / UNI-1)</name>
    <dbReference type="NCBI Taxonomy" id="926569"/>
    <lineage>
        <taxon>Bacteria</taxon>
        <taxon>Bacillati</taxon>
        <taxon>Chloroflexota</taxon>
        <taxon>Anaerolineae</taxon>
        <taxon>Anaerolineales</taxon>
        <taxon>Anaerolineaceae</taxon>
        <taxon>Anaerolinea</taxon>
    </lineage>
</organism>
<dbReference type="OrthoDB" id="9863122at2"/>
<protein>
    <submittedName>
        <fullName evidence="2">Uncharacterized protein</fullName>
    </submittedName>
</protein>
<evidence type="ECO:0000256" key="1">
    <source>
        <dbReference type="SAM" id="Coils"/>
    </source>
</evidence>
<dbReference type="Gene3D" id="1.20.120.20">
    <property type="entry name" value="Apolipoprotein"/>
    <property type="match status" value="1"/>
</dbReference>
<dbReference type="EMBL" id="AP012029">
    <property type="protein sequence ID" value="BAJ64562.1"/>
    <property type="molecule type" value="Genomic_DNA"/>
</dbReference>
<dbReference type="InParanoid" id="E8MZL4"/>
<dbReference type="AlphaFoldDB" id="E8MZL4"/>
<accession>E8MZL4</accession>